<dbReference type="AlphaFoldDB" id="A0A6G0Z8W6"/>
<organism evidence="1 2">
    <name type="scientific">Aphis craccivora</name>
    <name type="common">Cowpea aphid</name>
    <dbReference type="NCBI Taxonomy" id="307492"/>
    <lineage>
        <taxon>Eukaryota</taxon>
        <taxon>Metazoa</taxon>
        <taxon>Ecdysozoa</taxon>
        <taxon>Arthropoda</taxon>
        <taxon>Hexapoda</taxon>
        <taxon>Insecta</taxon>
        <taxon>Pterygota</taxon>
        <taxon>Neoptera</taxon>
        <taxon>Paraneoptera</taxon>
        <taxon>Hemiptera</taxon>
        <taxon>Sternorrhyncha</taxon>
        <taxon>Aphidomorpha</taxon>
        <taxon>Aphidoidea</taxon>
        <taxon>Aphididae</taxon>
        <taxon>Aphidini</taxon>
        <taxon>Aphis</taxon>
        <taxon>Aphis</taxon>
    </lineage>
</organism>
<dbReference type="SUPFAM" id="SSF53098">
    <property type="entry name" value="Ribonuclease H-like"/>
    <property type="match status" value="1"/>
</dbReference>
<protein>
    <submittedName>
        <fullName evidence="1">DUF659 domain-containing protein</fullName>
    </submittedName>
</protein>
<proteinExistence type="predicted"/>
<sequence length="61" mass="7417">MYSNNNYQEQIILSSFKFASITSVDCERSFSIYKHLLTDRRHSFTKEKHEYHLIINFNNKE</sequence>
<dbReference type="Proteomes" id="UP000478052">
    <property type="component" value="Unassembled WGS sequence"/>
</dbReference>
<accession>A0A6G0Z8W6</accession>
<dbReference type="EMBL" id="VUJU01001018">
    <property type="protein sequence ID" value="KAF0767229.1"/>
    <property type="molecule type" value="Genomic_DNA"/>
</dbReference>
<evidence type="ECO:0000313" key="2">
    <source>
        <dbReference type="Proteomes" id="UP000478052"/>
    </source>
</evidence>
<dbReference type="InterPro" id="IPR012337">
    <property type="entry name" value="RNaseH-like_sf"/>
</dbReference>
<name>A0A6G0Z8W6_APHCR</name>
<keyword evidence="2" id="KW-1185">Reference proteome</keyword>
<dbReference type="OrthoDB" id="6596666at2759"/>
<comment type="caution">
    <text evidence="1">The sequence shown here is derived from an EMBL/GenBank/DDBJ whole genome shotgun (WGS) entry which is preliminary data.</text>
</comment>
<evidence type="ECO:0000313" key="1">
    <source>
        <dbReference type="EMBL" id="KAF0767229.1"/>
    </source>
</evidence>
<gene>
    <name evidence="1" type="ORF">FWK35_00001723</name>
</gene>
<reference evidence="1 2" key="1">
    <citation type="submission" date="2019-08" db="EMBL/GenBank/DDBJ databases">
        <title>Whole genome of Aphis craccivora.</title>
        <authorList>
            <person name="Voronova N.V."/>
            <person name="Shulinski R.S."/>
            <person name="Bandarenka Y.V."/>
            <person name="Zhorov D.G."/>
            <person name="Warner D."/>
        </authorList>
    </citation>
    <scope>NUCLEOTIDE SEQUENCE [LARGE SCALE GENOMIC DNA]</scope>
    <source>
        <strain evidence="1">180601</strain>
        <tissue evidence="1">Whole Body</tissue>
    </source>
</reference>